<sequence>MSDISFDFLSDSTEETSTRFVTFVGEQSLKRYDLAITTTGRFYGKKLVADLQSGKTAILGPDDLEEEGYLEHVYQLNEEEGIELRAFLDLVVGVVNFSDL</sequence>
<dbReference type="OrthoDB" id="2381902at2"/>
<reference evidence="1 2" key="1">
    <citation type="submission" date="2019-01" db="EMBL/GenBank/DDBJ databases">
        <title>Chengkuizengella sp. nov., isolated from deep-sea sediment of East Pacific Ocean.</title>
        <authorList>
            <person name="Yang J."/>
            <person name="Lai Q."/>
            <person name="Shao Z."/>
        </authorList>
    </citation>
    <scope>NUCLEOTIDE SEQUENCE [LARGE SCALE GENOMIC DNA]</scope>
    <source>
        <strain evidence="1 2">YPA3-1-1</strain>
    </source>
</reference>
<dbReference type="Pfam" id="PF11256">
    <property type="entry name" value="SAV0927-like"/>
    <property type="match status" value="1"/>
</dbReference>
<proteinExistence type="predicted"/>
<evidence type="ECO:0000313" key="2">
    <source>
        <dbReference type="Proteomes" id="UP000448943"/>
    </source>
</evidence>
<dbReference type="EMBL" id="SIJB01000030">
    <property type="protein sequence ID" value="NBI30272.1"/>
    <property type="molecule type" value="Genomic_DNA"/>
</dbReference>
<accession>A0A6N9Q607</accession>
<comment type="caution">
    <text evidence="1">The sequence shown here is derived from an EMBL/GenBank/DDBJ whole genome shotgun (WGS) entry which is preliminary data.</text>
</comment>
<dbReference type="InterPro" id="IPR021415">
    <property type="entry name" value="SAV0927-like"/>
</dbReference>
<dbReference type="AlphaFoldDB" id="A0A6N9Q607"/>
<keyword evidence="2" id="KW-1185">Reference proteome</keyword>
<dbReference type="RefSeq" id="WP_160647078.1">
    <property type="nucleotide sequence ID" value="NZ_SIJB01000030.1"/>
</dbReference>
<name>A0A6N9Q607_9BACL</name>
<organism evidence="1 2">
    <name type="scientific">Chengkuizengella marina</name>
    <dbReference type="NCBI Taxonomy" id="2507566"/>
    <lineage>
        <taxon>Bacteria</taxon>
        <taxon>Bacillati</taxon>
        <taxon>Bacillota</taxon>
        <taxon>Bacilli</taxon>
        <taxon>Bacillales</taxon>
        <taxon>Paenibacillaceae</taxon>
        <taxon>Chengkuizengella</taxon>
    </lineage>
</organism>
<gene>
    <name evidence="1" type="ORF">ERL59_15090</name>
</gene>
<dbReference type="Proteomes" id="UP000448943">
    <property type="component" value="Unassembled WGS sequence"/>
</dbReference>
<protein>
    <submittedName>
        <fullName evidence="1">DUF3055 domain-containing protein</fullName>
    </submittedName>
</protein>
<evidence type="ECO:0000313" key="1">
    <source>
        <dbReference type="EMBL" id="NBI30272.1"/>
    </source>
</evidence>